<proteinExistence type="predicted"/>
<feature type="transmembrane region" description="Helical" evidence="1">
    <location>
        <begin position="46"/>
        <end position="63"/>
    </location>
</feature>
<evidence type="ECO:0000313" key="3">
    <source>
        <dbReference type="WBParaSite" id="L893_g5709.t1"/>
    </source>
</evidence>
<sequence>MCEKSANNNLSCTAHLTLSLQLLLGVLTTAMLYSQLIGTIQFSLRIPMYFMAFLFLFLSFQNVSPKAMYKISPIIAIQLLVNALTIFICAPLDMMISPFLLLRWFEMTNPILKAIVMITVMVKTLAIFRDFLSIGFFVHRTYYLLRPLRSRTKNYAISMIVFTVTIALSASFIIPYLESLEGISIKADCFYASCISGTSAVGRKMVVFIMVTMSILTVISGCVFVIVLRKKVTPATDKKINRVLKYEFLFRCMFETFPFMADTISSFSFNFSIGYYLGAYSTQFITMDVLIFTIVYYRILRRHKQLTINVNCELFSLFVGLQFVATICQGAYDTFAISVQNGSRTLNHFFLVFCKE</sequence>
<dbReference type="Proteomes" id="UP000095287">
    <property type="component" value="Unplaced"/>
</dbReference>
<protein>
    <submittedName>
        <fullName evidence="3">G_PROTEIN_RECEP_F1_2 domain-containing protein</fullName>
    </submittedName>
</protein>
<keyword evidence="1" id="KW-0812">Transmembrane</keyword>
<accession>A0A1I8AI64</accession>
<name>A0A1I8AI64_9BILA</name>
<feature type="transmembrane region" description="Helical" evidence="1">
    <location>
        <begin position="75"/>
        <end position="102"/>
    </location>
</feature>
<reference evidence="3" key="1">
    <citation type="submission" date="2016-11" db="UniProtKB">
        <authorList>
            <consortium name="WormBaseParasite"/>
        </authorList>
    </citation>
    <scope>IDENTIFICATION</scope>
</reference>
<dbReference type="AlphaFoldDB" id="A0A1I8AI64"/>
<feature type="transmembrane region" description="Helical" evidence="1">
    <location>
        <begin position="248"/>
        <end position="269"/>
    </location>
</feature>
<feature type="transmembrane region" description="Helical" evidence="1">
    <location>
        <begin position="205"/>
        <end position="228"/>
    </location>
</feature>
<dbReference type="WBParaSite" id="L893_g5709.t1">
    <property type="protein sequence ID" value="L893_g5709.t1"/>
    <property type="gene ID" value="L893_g5709"/>
</dbReference>
<organism evidence="2 3">
    <name type="scientific">Steinernema glaseri</name>
    <dbReference type="NCBI Taxonomy" id="37863"/>
    <lineage>
        <taxon>Eukaryota</taxon>
        <taxon>Metazoa</taxon>
        <taxon>Ecdysozoa</taxon>
        <taxon>Nematoda</taxon>
        <taxon>Chromadorea</taxon>
        <taxon>Rhabditida</taxon>
        <taxon>Tylenchina</taxon>
        <taxon>Panagrolaimomorpha</taxon>
        <taxon>Strongyloidoidea</taxon>
        <taxon>Steinernematidae</taxon>
        <taxon>Steinernema</taxon>
    </lineage>
</organism>
<feature type="transmembrane region" description="Helical" evidence="1">
    <location>
        <begin position="275"/>
        <end position="297"/>
    </location>
</feature>
<keyword evidence="2" id="KW-1185">Reference proteome</keyword>
<keyword evidence="1" id="KW-1133">Transmembrane helix</keyword>
<evidence type="ECO:0000256" key="1">
    <source>
        <dbReference type="SAM" id="Phobius"/>
    </source>
</evidence>
<feature type="transmembrane region" description="Helical" evidence="1">
    <location>
        <begin position="159"/>
        <end position="177"/>
    </location>
</feature>
<feature type="transmembrane region" description="Helical" evidence="1">
    <location>
        <begin position="114"/>
        <end position="138"/>
    </location>
</feature>
<feature type="transmembrane region" description="Helical" evidence="1">
    <location>
        <begin position="12"/>
        <end position="34"/>
    </location>
</feature>
<evidence type="ECO:0000313" key="2">
    <source>
        <dbReference type="Proteomes" id="UP000095287"/>
    </source>
</evidence>
<keyword evidence="1" id="KW-0472">Membrane</keyword>